<keyword evidence="13" id="KW-0282">Flagellum</keyword>
<dbReference type="Gene3D" id="2.10.70.40">
    <property type="entry name" value="peptidoglycan hydrolase"/>
    <property type="match status" value="1"/>
</dbReference>
<evidence type="ECO:0000259" key="12">
    <source>
        <dbReference type="SMART" id="SM00047"/>
    </source>
</evidence>
<keyword evidence="7" id="KW-1005">Bacterial flagellum biogenesis</keyword>
<dbReference type="InterPro" id="IPR023346">
    <property type="entry name" value="Lysozyme-like_dom_sf"/>
</dbReference>
<evidence type="ECO:0000256" key="8">
    <source>
        <dbReference type="ARBA" id="ARBA00022801"/>
    </source>
</evidence>
<dbReference type="PANTHER" id="PTHR33308:SF9">
    <property type="entry name" value="PEPTIDOGLYCAN HYDROLASE FLGJ"/>
    <property type="match status" value="1"/>
</dbReference>
<protein>
    <recommendedName>
        <fullName evidence="5">Peptidoglycan hydrolase FlgJ</fullName>
    </recommendedName>
    <alternativeName>
        <fullName evidence="11">Muramidase FlgJ</fullName>
    </alternativeName>
</protein>
<dbReference type="Pfam" id="PF10135">
    <property type="entry name" value="Rod-binding"/>
    <property type="match status" value="1"/>
</dbReference>
<dbReference type="Gene3D" id="1.10.530.10">
    <property type="match status" value="1"/>
</dbReference>
<dbReference type="InterPro" id="IPR013377">
    <property type="entry name" value="FlgJ"/>
</dbReference>
<evidence type="ECO:0000256" key="7">
    <source>
        <dbReference type="ARBA" id="ARBA00022795"/>
    </source>
</evidence>
<keyword evidence="13" id="KW-0969">Cilium</keyword>
<keyword evidence="14" id="KW-1185">Reference proteome</keyword>
<reference evidence="13 14" key="1">
    <citation type="submission" date="2020-08" db="EMBL/GenBank/DDBJ databases">
        <title>A Genomic Blueprint of the Chicken Gut Microbiome.</title>
        <authorList>
            <person name="Gilroy R."/>
            <person name="Ravi A."/>
            <person name="Getino M."/>
            <person name="Pursley I."/>
            <person name="Horton D.L."/>
            <person name="Alikhan N.-F."/>
            <person name="Baker D."/>
            <person name="Gharbi K."/>
            <person name="Hall N."/>
            <person name="Watson M."/>
            <person name="Adriaenssens E.M."/>
            <person name="Foster-Nyarko E."/>
            <person name="Jarju S."/>
            <person name="Secka A."/>
            <person name="Antonio M."/>
            <person name="Oren A."/>
            <person name="Chaudhuri R."/>
            <person name="La Ragione R.M."/>
            <person name="Hildebrand F."/>
            <person name="Pallen M.J."/>
        </authorList>
    </citation>
    <scope>NUCLEOTIDE SEQUENCE [LARGE SCALE GENOMIC DNA]</scope>
    <source>
        <strain evidence="13 14">Sa2CUA2</strain>
    </source>
</reference>
<sequence>MSMKFSAPSVGDSGAYTDLNRLNQLKVGKDRDSEENTRKVAQEFESLFLSQMFKAMRQANDVLADDNFMNSETSKHYRDMHDQQMAVTLPKQGAGIGLADVLVRQLSKDRQASVRENPFRSADAPALAGAAVERPTLAGGSDGELRDDRQLLKARRLSLPSYRSGGATQAAPETAALATAQPGQPLVDLDWKPAQAYAAPERGGLLVNGRPVSDSAPMPTRFNSPEEFVAAMLPMAEGAARRLGVDARHLVAQAALETGWGRSIIRQDDGSSSHNLFGIKAHGWGGDSASTTTTEFYNGQAVKEQAEFRSYASYAQSFDDYATFLQSNGRYQEALQTADNPDKFMRELQQAGYATDPQYARKVNQIAKQLQTYQMVAAAGTTKNI</sequence>
<dbReference type="InterPro" id="IPR002901">
    <property type="entry name" value="MGlyc_endo_b_GlcNAc-like_dom"/>
</dbReference>
<comment type="subcellular location">
    <subcellularLocation>
        <location evidence="2">Periplasm</location>
    </subcellularLocation>
</comment>
<dbReference type="InterPro" id="IPR019301">
    <property type="entry name" value="Flagellar_prot_FlgJ_N"/>
</dbReference>
<dbReference type="Pfam" id="PF01832">
    <property type="entry name" value="Glucosaminidase"/>
    <property type="match status" value="1"/>
</dbReference>
<evidence type="ECO:0000256" key="4">
    <source>
        <dbReference type="ARBA" id="ARBA00007974"/>
    </source>
</evidence>
<keyword evidence="9 13" id="KW-0326">Glycosidase</keyword>
<keyword evidence="13" id="KW-0966">Cell projection</keyword>
<dbReference type="GO" id="GO:0016798">
    <property type="term" value="F:hydrolase activity, acting on glycosyl bonds"/>
    <property type="evidence" value="ECO:0007669"/>
    <property type="project" value="UniProtKB-KW"/>
</dbReference>
<comment type="similarity">
    <text evidence="4">In the C-terminal section; belongs to the glycosyl hydrolase 73 family.</text>
</comment>
<proteinExistence type="inferred from homology"/>
<evidence type="ECO:0000313" key="13">
    <source>
        <dbReference type="EMBL" id="MBD7978357.1"/>
    </source>
</evidence>
<evidence type="ECO:0000256" key="3">
    <source>
        <dbReference type="ARBA" id="ARBA00006880"/>
    </source>
</evidence>
<feature type="domain" description="Mannosyl-glycoprotein endo-beta-N-acetylglucosamidase-like" evidence="12">
    <location>
        <begin position="213"/>
        <end position="374"/>
    </location>
</feature>
<dbReference type="RefSeq" id="WP_433962708.1">
    <property type="nucleotide sequence ID" value="NZ_JACSQG010000008.1"/>
</dbReference>
<accession>A0ABR8TRG0</accession>
<name>A0ABR8TRG0_9PSED</name>
<dbReference type="PANTHER" id="PTHR33308">
    <property type="entry name" value="PEPTIDOGLYCAN HYDROLASE FLGJ"/>
    <property type="match status" value="1"/>
</dbReference>
<evidence type="ECO:0000256" key="2">
    <source>
        <dbReference type="ARBA" id="ARBA00004418"/>
    </source>
</evidence>
<dbReference type="InterPro" id="IPR051056">
    <property type="entry name" value="Glycosyl_Hydrolase_73"/>
</dbReference>
<comment type="similarity">
    <text evidence="3">In the N-terminal section; belongs to the FlgJ family.</text>
</comment>
<dbReference type="SUPFAM" id="SSF53955">
    <property type="entry name" value="Lysozyme-like"/>
    <property type="match status" value="1"/>
</dbReference>
<dbReference type="SMART" id="SM00047">
    <property type="entry name" value="LYZ2"/>
    <property type="match status" value="1"/>
</dbReference>
<dbReference type="Proteomes" id="UP000611945">
    <property type="component" value="Unassembled WGS sequence"/>
</dbReference>
<comment type="caution">
    <text evidence="13">The sequence shown here is derived from an EMBL/GenBank/DDBJ whole genome shotgun (WGS) entry which is preliminary data.</text>
</comment>
<evidence type="ECO:0000256" key="5">
    <source>
        <dbReference type="ARBA" id="ARBA00013433"/>
    </source>
</evidence>
<gene>
    <name evidence="13" type="primary">flgJ</name>
    <name evidence="13" type="ORF">H9642_14325</name>
</gene>
<dbReference type="EMBL" id="JACSQG010000008">
    <property type="protein sequence ID" value="MBD7978357.1"/>
    <property type="molecule type" value="Genomic_DNA"/>
</dbReference>
<evidence type="ECO:0000313" key="14">
    <source>
        <dbReference type="Proteomes" id="UP000611945"/>
    </source>
</evidence>
<comment type="function">
    <text evidence="1">Flagellum-specific muramidase which hydrolyzes the peptidoglycan layer to assemble the rod structure in the periplasmic space.</text>
</comment>
<evidence type="ECO:0000256" key="10">
    <source>
        <dbReference type="ARBA" id="ARBA00023316"/>
    </source>
</evidence>
<evidence type="ECO:0000256" key="11">
    <source>
        <dbReference type="ARBA" id="ARBA00030835"/>
    </source>
</evidence>
<organism evidence="13 14">
    <name type="scientific">Serpens gallinarum</name>
    <dbReference type="NCBI Taxonomy" id="2763075"/>
    <lineage>
        <taxon>Bacteria</taxon>
        <taxon>Pseudomonadati</taxon>
        <taxon>Pseudomonadota</taxon>
        <taxon>Gammaproteobacteria</taxon>
        <taxon>Pseudomonadales</taxon>
        <taxon>Pseudomonadaceae</taxon>
        <taxon>Pseudomonas</taxon>
    </lineage>
</organism>
<evidence type="ECO:0000256" key="6">
    <source>
        <dbReference type="ARBA" id="ARBA00022764"/>
    </source>
</evidence>
<evidence type="ECO:0000256" key="9">
    <source>
        <dbReference type="ARBA" id="ARBA00023295"/>
    </source>
</evidence>
<dbReference type="NCBIfam" id="TIGR02541">
    <property type="entry name" value="flagell_FlgJ"/>
    <property type="match status" value="1"/>
</dbReference>
<keyword evidence="8 13" id="KW-0378">Hydrolase</keyword>
<evidence type="ECO:0000256" key="1">
    <source>
        <dbReference type="ARBA" id="ARBA00002954"/>
    </source>
</evidence>
<keyword evidence="6" id="KW-0574">Periplasm</keyword>
<keyword evidence="10" id="KW-0961">Cell wall biogenesis/degradation</keyword>